<dbReference type="Gene3D" id="3.40.50.1000">
    <property type="entry name" value="HAD superfamily/HAD-like"/>
    <property type="match status" value="1"/>
</dbReference>
<reference evidence="2" key="1">
    <citation type="submission" date="2019-06" db="EMBL/GenBank/DDBJ databases">
        <title>Mycoplasma neophronis type strain whole genome sequence.</title>
        <authorList>
            <person name="Spergser J."/>
        </authorList>
    </citation>
    <scope>NUCLEOTIDE SEQUENCE [LARGE SCALE GENOMIC DNA]</scope>
    <source>
        <strain evidence="2">DSM 24097</strain>
    </source>
</reference>
<evidence type="ECO:0000313" key="3">
    <source>
        <dbReference type="Proteomes" id="UP000316851"/>
    </source>
</evidence>
<dbReference type="SUPFAM" id="SSF56784">
    <property type="entry name" value="HAD-like"/>
    <property type="match status" value="1"/>
</dbReference>
<sequence>MNANNGDELLYKTTNDLKPVIFSDVDGTIYRHFELKDETVKDIHWAIKNGADFNICTGNPIQERMEVLGDTLNARYIIGSSGAQIYDREAKKIIKSWHISNEAFLKLINIAKQNNIQTIFWDNDNYYYLFEHEQILNTICSYHFVNQNLIKSVPKLWQGEFIEPVKIEFYSLSDFETESGAKVMYELIKELNEVTMIPTNCNVEISPLGITKGSAVQWMVDNVYKKDNVTVDDVMTIGDSNNDVPMLQLAHYSYGMANASGNVFDVCKFYTSSVEQNGLGEAIIDYLYRYKNIVKKYLLRSYFNDQGDNNE</sequence>
<dbReference type="RefSeq" id="WP_140914919.1">
    <property type="nucleotide sequence ID" value="NZ_VHHP01000005.1"/>
</dbReference>
<dbReference type="PANTHER" id="PTHR10000:SF8">
    <property type="entry name" value="HAD SUPERFAMILY HYDROLASE-LIKE, TYPE 3"/>
    <property type="match status" value="1"/>
</dbReference>
<evidence type="ECO:0000313" key="2">
    <source>
        <dbReference type="EMBL" id="TPR53695.1"/>
    </source>
</evidence>
<dbReference type="Pfam" id="PF08282">
    <property type="entry name" value="Hydrolase_3"/>
    <property type="match status" value="1"/>
</dbReference>
<dbReference type="InterPro" id="IPR036412">
    <property type="entry name" value="HAD-like_sf"/>
</dbReference>
<proteinExistence type="predicted"/>
<gene>
    <name evidence="2" type="ORF">FJR74_02220</name>
</gene>
<name>A0ABY2Z3U0_9BACT</name>
<dbReference type="Gene3D" id="3.30.1240.10">
    <property type="match status" value="1"/>
</dbReference>
<dbReference type="PROSITE" id="PS01229">
    <property type="entry name" value="COF_2"/>
    <property type="match status" value="1"/>
</dbReference>
<keyword evidence="3" id="KW-1185">Reference proteome</keyword>
<dbReference type="InterPro" id="IPR006379">
    <property type="entry name" value="HAD-SF_hydro_IIB"/>
</dbReference>
<dbReference type="Proteomes" id="UP000316851">
    <property type="component" value="Unassembled WGS sequence"/>
</dbReference>
<comment type="cofactor">
    <cofactor evidence="1">
        <name>Mg(2+)</name>
        <dbReference type="ChEBI" id="CHEBI:18420"/>
    </cofactor>
</comment>
<evidence type="ECO:0000256" key="1">
    <source>
        <dbReference type="ARBA" id="ARBA00001946"/>
    </source>
</evidence>
<organism evidence="2 3">
    <name type="scientific">Metamycoplasma neophronis</name>
    <dbReference type="NCBI Taxonomy" id="872983"/>
    <lineage>
        <taxon>Bacteria</taxon>
        <taxon>Bacillati</taxon>
        <taxon>Mycoplasmatota</taxon>
        <taxon>Mycoplasmoidales</taxon>
        <taxon>Metamycoplasmataceae</taxon>
        <taxon>Metamycoplasma</taxon>
    </lineage>
</organism>
<accession>A0ABY2Z3U0</accession>
<dbReference type="InterPro" id="IPR023214">
    <property type="entry name" value="HAD_sf"/>
</dbReference>
<comment type="caution">
    <text evidence="2">The sequence shown here is derived from an EMBL/GenBank/DDBJ whole genome shotgun (WGS) entry which is preliminary data.</text>
</comment>
<dbReference type="NCBIfam" id="TIGR01484">
    <property type="entry name" value="HAD-SF-IIB"/>
    <property type="match status" value="1"/>
</dbReference>
<dbReference type="PANTHER" id="PTHR10000">
    <property type="entry name" value="PHOSPHOSERINE PHOSPHATASE"/>
    <property type="match status" value="1"/>
</dbReference>
<dbReference type="EMBL" id="VHHP01000005">
    <property type="protein sequence ID" value="TPR53695.1"/>
    <property type="molecule type" value="Genomic_DNA"/>
</dbReference>
<protein>
    <submittedName>
        <fullName evidence="2">HAD family phosphatase</fullName>
    </submittedName>
</protein>